<evidence type="ECO:0000313" key="2">
    <source>
        <dbReference type="EMBL" id="GMM59964.1"/>
    </source>
</evidence>
<reference evidence="2 3" key="1">
    <citation type="submission" date="2023-06" db="EMBL/GenBank/DDBJ databases">
        <title>Draft genome sequence of Novosphingobium sp. strain IK01.</title>
        <authorList>
            <person name="Hatamoto M."/>
            <person name="Ikarashi T."/>
            <person name="Yamaguchi T."/>
        </authorList>
    </citation>
    <scope>NUCLEOTIDE SEQUENCE [LARGE SCALE GENOMIC DNA]</scope>
    <source>
        <strain evidence="2 3">IK01</strain>
    </source>
</reference>
<dbReference type="InterPro" id="IPR006531">
    <property type="entry name" value="Gp5/Vgr_OB"/>
</dbReference>
<proteinExistence type="predicted"/>
<dbReference type="InterPro" id="IPR013046">
    <property type="entry name" value="GpV/Gp45"/>
</dbReference>
<dbReference type="Gene3D" id="2.40.50.230">
    <property type="entry name" value="Gp5 N-terminal domain"/>
    <property type="match status" value="1"/>
</dbReference>
<protein>
    <submittedName>
        <fullName evidence="2">Phage baseplate assembly protein V</fullName>
    </submittedName>
</protein>
<dbReference type="InterPro" id="IPR037026">
    <property type="entry name" value="Vgr_OB-fold_dom_sf"/>
</dbReference>
<evidence type="ECO:0000259" key="1">
    <source>
        <dbReference type="Pfam" id="PF04717"/>
    </source>
</evidence>
<sequence length="178" mass="17698">MATTSDPEHLTGDVLRLGVVAAVDPGGATCMVESGGVVAGPLPWVAWRAGGLRVWAPPSVGEQCLVLSPEGDLGNGIVLPGLYCDAFPAPSDQPDLVCFAFADGAWIGYDPVRHALAVTLPEGGTAALDAPGGLTIHGDVTINGSLTASGDVVGEGVSLKGHRHSGVQAGSGQTGAPV</sequence>
<feature type="domain" description="Gp5/Type VI secretion system Vgr protein OB-fold" evidence="1">
    <location>
        <begin position="17"/>
        <end position="83"/>
    </location>
</feature>
<dbReference type="EMBL" id="BTFW01000001">
    <property type="protein sequence ID" value="GMM59964.1"/>
    <property type="molecule type" value="Genomic_DNA"/>
</dbReference>
<keyword evidence="3" id="KW-1185">Reference proteome</keyword>
<organism evidence="2 3">
    <name type="scientific">Novosphingobium pituita</name>
    <dbReference type="NCBI Taxonomy" id="3056842"/>
    <lineage>
        <taxon>Bacteria</taxon>
        <taxon>Pseudomonadati</taxon>
        <taxon>Pseudomonadota</taxon>
        <taxon>Alphaproteobacteria</taxon>
        <taxon>Sphingomonadales</taxon>
        <taxon>Sphingomonadaceae</taxon>
        <taxon>Novosphingobium</taxon>
    </lineage>
</organism>
<name>A0ABQ6P3Y5_9SPHN</name>
<comment type="caution">
    <text evidence="2">The sequence shown here is derived from an EMBL/GenBank/DDBJ whole genome shotgun (WGS) entry which is preliminary data.</text>
</comment>
<evidence type="ECO:0000313" key="3">
    <source>
        <dbReference type="Proteomes" id="UP001187221"/>
    </source>
</evidence>
<dbReference type="Proteomes" id="UP001187221">
    <property type="component" value="Unassembled WGS sequence"/>
</dbReference>
<dbReference type="NCBIfam" id="TIGR01644">
    <property type="entry name" value="phage_P2_V"/>
    <property type="match status" value="1"/>
</dbReference>
<dbReference type="Pfam" id="PF18946">
    <property type="entry name" value="Apex"/>
    <property type="match status" value="1"/>
</dbReference>
<dbReference type="Pfam" id="PF04717">
    <property type="entry name" value="Phage_base_V"/>
    <property type="match status" value="1"/>
</dbReference>
<dbReference type="Gene3D" id="6.20.150.10">
    <property type="match status" value="1"/>
</dbReference>
<accession>A0ABQ6P3Y5</accession>
<gene>
    <name evidence="2" type="ORF">NUTIK01_07410</name>
</gene>
<dbReference type="RefSeq" id="WP_317973790.1">
    <property type="nucleotide sequence ID" value="NZ_BTFW01000001.1"/>
</dbReference>
<dbReference type="InterPro" id="IPR044033">
    <property type="entry name" value="GpV-like_apex"/>
</dbReference>